<dbReference type="AlphaFoldDB" id="A0A7D3XVH6"/>
<dbReference type="PANTHER" id="PTHR30313:SF2">
    <property type="entry name" value="DNA PRIMASE"/>
    <property type="match status" value="1"/>
</dbReference>
<gene>
    <name evidence="9" type="primary">dnaG</name>
    <name evidence="12" type="ORF">HPS36_08870</name>
</gene>
<dbReference type="GO" id="GO:0046872">
    <property type="term" value="F:metal ion binding"/>
    <property type="evidence" value="ECO:0007669"/>
    <property type="project" value="UniProtKB-KW"/>
</dbReference>
<dbReference type="Pfam" id="PF13662">
    <property type="entry name" value="Toprim_4"/>
    <property type="match status" value="1"/>
</dbReference>
<evidence type="ECO:0000256" key="2">
    <source>
        <dbReference type="ARBA" id="ARBA00022515"/>
    </source>
</evidence>
<reference evidence="12 13" key="1">
    <citation type="submission" date="2020-05" db="EMBL/GenBank/DDBJ databases">
        <title>Halorubrum RHB-C sp.nov., an extremely halophilic archaeon isolated from solar salt farm.</title>
        <authorList>
            <person name="Ho H."/>
            <person name="Danganan R.E."/>
            <person name="Dedeles G.R."/>
            <person name="Kim S.-G."/>
        </authorList>
    </citation>
    <scope>NUCLEOTIDE SEQUENCE [LARGE SCALE GENOMIC DNA]</scope>
    <source>
        <strain evidence="12 13">RHB-C</strain>
    </source>
</reference>
<proteinExistence type="inferred from homology"/>
<dbReference type="SUPFAM" id="SSF56731">
    <property type="entry name" value="DNA primase core"/>
    <property type="match status" value="1"/>
</dbReference>
<keyword evidence="7" id="KW-0460">Magnesium</keyword>
<feature type="domain" description="Toprim" evidence="11">
    <location>
        <begin position="167"/>
        <end position="241"/>
    </location>
</feature>
<evidence type="ECO:0000256" key="7">
    <source>
        <dbReference type="ARBA" id="ARBA00022842"/>
    </source>
</evidence>
<keyword evidence="13" id="KW-1185">Reference proteome</keyword>
<accession>A0A7D3XVH6</accession>
<dbReference type="GO" id="GO:0008143">
    <property type="term" value="F:poly(A) binding"/>
    <property type="evidence" value="ECO:0007669"/>
    <property type="project" value="InterPro"/>
</dbReference>
<feature type="compositionally biased region" description="Acidic residues" evidence="10">
    <location>
        <begin position="391"/>
        <end position="434"/>
    </location>
</feature>
<dbReference type="SMART" id="SM00493">
    <property type="entry name" value="TOPRIM"/>
    <property type="match status" value="1"/>
</dbReference>
<dbReference type="GO" id="GO:1990077">
    <property type="term" value="C:primosome complex"/>
    <property type="evidence" value="ECO:0007669"/>
    <property type="project" value="UniProtKB-KW"/>
</dbReference>
<evidence type="ECO:0000256" key="6">
    <source>
        <dbReference type="ARBA" id="ARBA00022723"/>
    </source>
</evidence>
<comment type="catalytic activity">
    <reaction evidence="9">
        <text>ssDNA + n NTP = ssDNA/pppN(pN)n-1 hybrid + (n-1) diphosphate.</text>
        <dbReference type="EC" id="2.7.7.101"/>
    </reaction>
</comment>
<evidence type="ECO:0000313" key="12">
    <source>
        <dbReference type="EMBL" id="QKG92964.1"/>
    </source>
</evidence>
<dbReference type="GO" id="GO:0003899">
    <property type="term" value="F:DNA-directed RNA polymerase activity"/>
    <property type="evidence" value="ECO:0007669"/>
    <property type="project" value="UniProtKB-UniRule"/>
</dbReference>
<keyword evidence="6" id="KW-0479">Metal-binding</keyword>
<feature type="compositionally biased region" description="Low complexity" evidence="10">
    <location>
        <begin position="341"/>
        <end position="356"/>
    </location>
</feature>
<dbReference type="GO" id="GO:0000428">
    <property type="term" value="C:DNA-directed RNA polymerase complex"/>
    <property type="evidence" value="ECO:0007669"/>
    <property type="project" value="UniProtKB-KW"/>
</dbReference>
<dbReference type="InterPro" id="IPR006171">
    <property type="entry name" value="TOPRIM_dom"/>
</dbReference>
<organism evidence="12 13">
    <name type="scientific">Halorubrum salinarum</name>
    <dbReference type="NCBI Taxonomy" id="2739057"/>
    <lineage>
        <taxon>Archaea</taxon>
        <taxon>Methanobacteriati</taxon>
        <taxon>Methanobacteriota</taxon>
        <taxon>Stenosarchaea group</taxon>
        <taxon>Halobacteria</taxon>
        <taxon>Halobacteriales</taxon>
        <taxon>Haloferacaceae</taxon>
        <taxon>Halorubrum</taxon>
    </lineage>
</organism>
<keyword evidence="5 9" id="KW-0235">DNA replication</keyword>
<comment type="subunit">
    <text evidence="9">Forms a ternary complex with MCM helicase and DNA.</text>
</comment>
<dbReference type="RefSeq" id="WP_173229868.1">
    <property type="nucleotide sequence ID" value="NZ_CP053941.1"/>
</dbReference>
<protein>
    <recommendedName>
        <fullName evidence="9">DNA primase DnaG</fullName>
        <ecNumber evidence="9">2.7.7.101</ecNumber>
    </recommendedName>
</protein>
<evidence type="ECO:0000256" key="8">
    <source>
        <dbReference type="ARBA" id="ARBA00023163"/>
    </source>
</evidence>
<dbReference type="PANTHER" id="PTHR30313">
    <property type="entry name" value="DNA PRIMASE"/>
    <property type="match status" value="1"/>
</dbReference>
<name>A0A7D3XVH6_9EURY</name>
<keyword evidence="4 9" id="KW-0548">Nucleotidyltransferase</keyword>
<dbReference type="GeneID" id="55595110"/>
<evidence type="ECO:0000256" key="1">
    <source>
        <dbReference type="ARBA" id="ARBA00022478"/>
    </source>
</evidence>
<dbReference type="CDD" id="cd01029">
    <property type="entry name" value="TOPRIM_primases"/>
    <property type="match status" value="1"/>
</dbReference>
<dbReference type="HAMAP" id="MF_00007">
    <property type="entry name" value="DNA_primase_DnaG_arc"/>
    <property type="match status" value="1"/>
</dbReference>
<dbReference type="EC" id="2.7.7.101" evidence="9"/>
<feature type="compositionally biased region" description="Acidic residues" evidence="10">
    <location>
        <begin position="443"/>
        <end position="460"/>
    </location>
</feature>
<keyword evidence="1 9" id="KW-0240">DNA-directed RNA polymerase</keyword>
<evidence type="ECO:0000256" key="3">
    <source>
        <dbReference type="ARBA" id="ARBA00022679"/>
    </source>
</evidence>
<dbReference type="InterPro" id="IPR020607">
    <property type="entry name" value="Primase_DnaG_arc"/>
</dbReference>
<evidence type="ECO:0000259" key="11">
    <source>
        <dbReference type="PROSITE" id="PS50880"/>
    </source>
</evidence>
<dbReference type="Proteomes" id="UP000505020">
    <property type="component" value="Chromosome"/>
</dbReference>
<evidence type="ECO:0000256" key="9">
    <source>
        <dbReference type="HAMAP-Rule" id="MF_00007"/>
    </source>
</evidence>
<feature type="compositionally biased region" description="Acidic residues" evidence="10">
    <location>
        <begin position="318"/>
        <end position="332"/>
    </location>
</feature>
<feature type="compositionally biased region" description="Basic and acidic residues" evidence="10">
    <location>
        <begin position="461"/>
        <end position="472"/>
    </location>
</feature>
<dbReference type="GO" id="GO:0005737">
    <property type="term" value="C:cytoplasm"/>
    <property type="evidence" value="ECO:0007669"/>
    <property type="project" value="TreeGrafter"/>
</dbReference>
<dbReference type="KEGG" id="hsai:HPS36_08870"/>
<keyword evidence="3 9" id="KW-0808">Transferase</keyword>
<dbReference type="InterPro" id="IPR050219">
    <property type="entry name" value="DnaG_primase"/>
</dbReference>
<feature type="region of interest" description="Disordered" evidence="10">
    <location>
        <begin position="277"/>
        <end position="476"/>
    </location>
</feature>
<dbReference type="EMBL" id="CP053941">
    <property type="protein sequence ID" value="QKG92964.1"/>
    <property type="molecule type" value="Genomic_DNA"/>
</dbReference>
<evidence type="ECO:0000256" key="5">
    <source>
        <dbReference type="ARBA" id="ARBA00022705"/>
    </source>
</evidence>
<comment type="function">
    <text evidence="9">RNA polymerase that catalyzes the synthesis of short RNA molecules used as primers for DNA polymerase during DNA replication.</text>
</comment>
<dbReference type="Gene3D" id="3.40.1360.10">
    <property type="match status" value="1"/>
</dbReference>
<feature type="compositionally biased region" description="Acidic residues" evidence="10">
    <location>
        <begin position="357"/>
        <end position="371"/>
    </location>
</feature>
<evidence type="ECO:0000256" key="10">
    <source>
        <dbReference type="SAM" id="MobiDB-lite"/>
    </source>
</evidence>
<dbReference type="GO" id="GO:0000178">
    <property type="term" value="C:exosome (RNase complex)"/>
    <property type="evidence" value="ECO:0007669"/>
    <property type="project" value="InterPro"/>
</dbReference>
<keyword evidence="8 9" id="KW-0804">Transcription</keyword>
<dbReference type="InterPro" id="IPR034154">
    <property type="entry name" value="TOPRIM_DnaG/twinkle"/>
</dbReference>
<sequence>MKDTEKYLIHATIAADGVVERSDVVGAVFGQTEGLLGDELDLRDLQESSRVGRIDVSVESENGQSFGEVTVASSLDKVETAILAAALETIDRIGPCHASVEVTSIEDVRAAKRREVVERAKELIAGGFEETSLASSDVLDEVRDAARVEGIVDYEGLPAGPRVGDSDAVIVVEGRADVLTLLDCGIKNAVAVEGTNVPEAVADLTADRTVTAFLDGDRGGELILRELAQVGEVNYVAFAPPGESVEDLDRDAVFEALRGKVPYASLADAADLRAAASDEEAGDGSGSVARVGDGGAVPGDAGGGSTGPSTRTTRSPEPDPEAESTDPDDGDAAAEVRDPSPSDGAGEAAGSASTPTDDPDSTLDADAESAVEPDAASAVEPDTAAEPVSEPVDDSDSEPADEEDDGTAEEADAELAEESDDGSSDGADAESAEEADPRSAAEAESEGSDDGEGDAADDGLDEPRSMRAHVSEVVDGATGRARLLGDEFEVLDEVDAGEAFDAVEGAEPAPHAVVVDGTVDQRLLDVAAQRGVGDLIGRDLGEFVKRPAGTRVLAAADVWAGN</sequence>
<dbReference type="PROSITE" id="PS50880">
    <property type="entry name" value="TOPRIM"/>
    <property type="match status" value="1"/>
</dbReference>
<dbReference type="NCBIfam" id="NF003108">
    <property type="entry name" value="PRK04031.1-1"/>
    <property type="match status" value="1"/>
</dbReference>
<evidence type="ECO:0000313" key="13">
    <source>
        <dbReference type="Proteomes" id="UP000505020"/>
    </source>
</evidence>
<keyword evidence="2 9" id="KW-0639">Primosome</keyword>
<feature type="compositionally biased region" description="Gly residues" evidence="10">
    <location>
        <begin position="292"/>
        <end position="306"/>
    </location>
</feature>
<evidence type="ECO:0000256" key="4">
    <source>
        <dbReference type="ARBA" id="ARBA00022695"/>
    </source>
</evidence>
<comment type="similarity">
    <text evidence="9">Belongs to the archaeal DnaG primase family.</text>
</comment>
<dbReference type="GO" id="GO:0006269">
    <property type="term" value="P:DNA replication, synthesis of primer"/>
    <property type="evidence" value="ECO:0007669"/>
    <property type="project" value="UniProtKB-UniRule"/>
</dbReference>